<dbReference type="KEGG" id="vg:19831553"/>
<protein>
    <submittedName>
        <fullName evidence="2">Protein ORF60</fullName>
    </submittedName>
</protein>
<reference evidence="2 3" key="3">
    <citation type="journal article" date="2014" name="Virology">
        <title>Complete genome sequences of pigeon adenovirus 1 and duck adenovirus 2 extend the number of species within the genus Aviadenovirus.</title>
        <authorList>
            <person name="Marek A."/>
            <person name="Kajan G.L."/>
            <person name="Kosiol C."/>
            <person name="Harrach B."/>
            <person name="Schlotterer C."/>
            <person name="Hess M."/>
        </authorList>
    </citation>
    <scope>NUCLEOTIDE SEQUENCE [LARGE SCALE GENOMIC DNA]</scope>
    <source>
        <strain evidence="2 3">IDA4</strain>
    </source>
</reference>
<reference evidence="2 3" key="2">
    <citation type="journal article" date="2010" name="J. Virol. Methods">
        <title>Classification of fowl adenoviruses by use of phylogenetic analysis and high-resolution melting-curve analysis of the hexon L1 gene region.</title>
        <authorList>
            <person name="Marek A."/>
            <person name="Gunes A."/>
            <person name="Schulz E."/>
            <person name="Hess M."/>
        </authorList>
    </citation>
    <scope>NUCLEOTIDE SEQUENCE [LARGE SCALE GENOMIC DNA]</scope>
    <source>
        <strain evidence="2 3">IDA4</strain>
    </source>
</reference>
<accession>X5M4X8</accession>
<dbReference type="EMBL" id="FN824512">
    <property type="protein sequence ID" value="CDO33923.1"/>
    <property type="molecule type" value="Genomic_DNA"/>
</dbReference>
<feature type="region of interest" description="Disordered" evidence="1">
    <location>
        <begin position="1"/>
        <end position="107"/>
    </location>
</feature>
<dbReference type="RefSeq" id="YP_009047122.1">
    <property type="nucleotide sequence ID" value="NC_024474.1"/>
</dbReference>
<reference evidence="2 3" key="1">
    <citation type="journal article" date="1998" name="Avian Pathol.">
        <title>Growth analysis of adenoviruses isolated from pigeons in chicken cells and serological characterization of the isolates.</title>
        <authorList>
            <person name="Hess M."/>
            <person name="Prusas C."/>
            <person name="Monreal G."/>
        </authorList>
    </citation>
    <scope>NUCLEOTIDE SEQUENCE [LARGE SCALE GENOMIC DNA]</scope>
    <source>
        <strain evidence="2 3">IDA4</strain>
    </source>
</reference>
<proteinExistence type="predicted"/>
<name>X5M4X8_9ADEN</name>
<evidence type="ECO:0000313" key="2">
    <source>
        <dbReference type="EMBL" id="CDO33923.1"/>
    </source>
</evidence>
<organism evidence="2 3">
    <name type="scientific">Pigeon adenovirus 1</name>
    <dbReference type="NCBI Taxonomy" id="764030"/>
    <lineage>
        <taxon>Viruses</taxon>
        <taxon>Varidnaviria</taxon>
        <taxon>Bamfordvirae</taxon>
        <taxon>Preplasmiviricota</taxon>
        <taxon>Polisuviricotina</taxon>
        <taxon>Pharingeaviricetes</taxon>
        <taxon>Rowavirales</taxon>
        <taxon>Adenoviridae</taxon>
        <taxon>Aviadenovirus</taxon>
        <taxon>Aviadenovirus columbae</taxon>
        <taxon>Pigeon aviadenovirus A</taxon>
    </lineage>
</organism>
<evidence type="ECO:0000256" key="1">
    <source>
        <dbReference type="SAM" id="MobiDB-lite"/>
    </source>
</evidence>
<dbReference type="GeneID" id="19831553"/>
<sequence>MANTEQGSEKYQRACAATRQLRPRRRSRQRNQEEETKGFEPAAGRAATRLARTPARGSIPPEPLERTLSTAAAVGDSRAPNDRSPLTRRLGRSTPTTPPRPSVGAVV</sequence>
<keyword evidence="3" id="KW-1185">Reference proteome</keyword>
<gene>
    <name evidence="2" type="primary">ORF60</name>
</gene>
<feature type="compositionally biased region" description="Low complexity" evidence="1">
    <location>
        <begin position="41"/>
        <end position="57"/>
    </location>
</feature>
<evidence type="ECO:0000313" key="3">
    <source>
        <dbReference type="Proteomes" id="UP000098205"/>
    </source>
</evidence>
<dbReference type="Proteomes" id="UP000098205">
    <property type="component" value="Segment"/>
</dbReference>